<keyword evidence="1" id="KW-0732">Signal</keyword>
<protein>
    <recommendedName>
        <fullName evidence="4">DUF4369 domain-containing protein</fullName>
    </recommendedName>
</protein>
<keyword evidence="3" id="KW-1185">Reference proteome</keyword>
<dbReference type="RefSeq" id="WP_131248886.1">
    <property type="nucleotide sequence ID" value="NZ_AQRA01000014.1"/>
</dbReference>
<feature type="signal peptide" evidence="1">
    <location>
        <begin position="1"/>
        <end position="28"/>
    </location>
</feature>
<evidence type="ECO:0000313" key="3">
    <source>
        <dbReference type="Proteomes" id="UP000023541"/>
    </source>
</evidence>
<dbReference type="AlphaFoldDB" id="A0A023BNA7"/>
<dbReference type="Proteomes" id="UP000023541">
    <property type="component" value="Unassembled WGS sequence"/>
</dbReference>
<reference evidence="2 3" key="1">
    <citation type="submission" date="2014-04" db="EMBL/GenBank/DDBJ databases">
        <title>Aquimarina sp. 22II-S11-z7 Genome Sequencing.</title>
        <authorList>
            <person name="Lai Q."/>
        </authorList>
    </citation>
    <scope>NUCLEOTIDE SEQUENCE [LARGE SCALE GENOMIC DNA]</scope>
    <source>
        <strain evidence="2 3">22II-S11-z7</strain>
    </source>
</reference>
<sequence>MIYKINIQNLKKIVLMLVMSCFFMQANAQNELISIQPISDQEFEVRSLNGIPFTIVLEESNNDGQFHLGINNSLTFKTGDLIGKRSTLRIVFEDELYHSLENKLIKQYQTDLQWIENLLGVKEGEFKKLPSRPVFTDNGLEKLKGTVFEYVNTDKKEEDFYKWIEKINYSVGAVKYFRDLYAASNGENNEQRRHFLPINIYDALQ</sequence>
<accession>A0A023BNA7</accession>
<dbReference type="EMBL" id="AQRA01000014">
    <property type="protein sequence ID" value="EZH71530.1"/>
    <property type="molecule type" value="Genomic_DNA"/>
</dbReference>
<evidence type="ECO:0000313" key="2">
    <source>
        <dbReference type="EMBL" id="EZH71530.1"/>
    </source>
</evidence>
<proteinExistence type="predicted"/>
<dbReference type="OrthoDB" id="1159410at2"/>
<evidence type="ECO:0000256" key="1">
    <source>
        <dbReference type="SAM" id="SignalP"/>
    </source>
</evidence>
<feature type="chain" id="PRO_5001511688" description="DUF4369 domain-containing protein" evidence="1">
    <location>
        <begin position="29"/>
        <end position="205"/>
    </location>
</feature>
<organism evidence="2 3">
    <name type="scientific">Aquimarina atlantica</name>
    <dbReference type="NCBI Taxonomy" id="1317122"/>
    <lineage>
        <taxon>Bacteria</taxon>
        <taxon>Pseudomonadati</taxon>
        <taxon>Bacteroidota</taxon>
        <taxon>Flavobacteriia</taxon>
        <taxon>Flavobacteriales</taxon>
        <taxon>Flavobacteriaceae</taxon>
        <taxon>Aquimarina</taxon>
    </lineage>
</organism>
<name>A0A023BNA7_9FLAO</name>
<dbReference type="eggNOG" id="ENOG5030QTA">
    <property type="taxonomic scope" value="Bacteria"/>
</dbReference>
<gene>
    <name evidence="2" type="ORF">ATO12_06905</name>
</gene>
<evidence type="ECO:0008006" key="4">
    <source>
        <dbReference type="Google" id="ProtNLM"/>
    </source>
</evidence>
<comment type="caution">
    <text evidence="2">The sequence shown here is derived from an EMBL/GenBank/DDBJ whole genome shotgun (WGS) entry which is preliminary data.</text>
</comment>